<keyword evidence="6" id="KW-0808">Transferase</keyword>
<comment type="subcellular location">
    <subcellularLocation>
        <location evidence="1">Endoplasmic reticulum membrane</location>
        <topology evidence="1">Single-pass membrane protein</topology>
    </subcellularLocation>
</comment>
<evidence type="ECO:0000256" key="2">
    <source>
        <dbReference type="ARBA" id="ARBA00004922"/>
    </source>
</evidence>
<evidence type="ECO:0000256" key="6">
    <source>
        <dbReference type="ARBA" id="ARBA00022679"/>
    </source>
</evidence>
<dbReference type="CDD" id="cd04188">
    <property type="entry name" value="DPG_synthase"/>
    <property type="match status" value="1"/>
</dbReference>
<dbReference type="InterPro" id="IPR029044">
    <property type="entry name" value="Nucleotide-diphossugar_trans"/>
</dbReference>
<evidence type="ECO:0000256" key="12">
    <source>
        <dbReference type="ARBA" id="ARBA00045097"/>
    </source>
</evidence>
<accession>A0ABU2L3Y1</accession>
<feature type="transmembrane region" description="Helical" evidence="13">
    <location>
        <begin position="575"/>
        <end position="592"/>
    </location>
</feature>
<dbReference type="Gene3D" id="3.90.550.10">
    <property type="entry name" value="Spore Coat Polysaccharide Biosynthesis Protein SpsA, Chain A"/>
    <property type="match status" value="1"/>
</dbReference>
<dbReference type="InterPro" id="IPR035518">
    <property type="entry name" value="DPG_synthase"/>
</dbReference>
<comment type="similarity">
    <text evidence="3">Belongs to the glycosyltransferase 2 family.</text>
</comment>
<sequence length="821" mass="87600">MLCETPETPGTLPTAAAEVDLTVVIPAYNEERRLGRTLDLICRYLRSSPGRHAAWEVIVSDDGSRDGTAAVVEAASREEPRVRRVGGGGHNHGKGHALRLGVLASRGRRVLVMDADLATPVEELAALHERLDAGYAAAVASRAHPGARIEVRQPRLRQALGQAGNVLIRAVAVPGLRDTQCGFKLFEGERARAAFSRSRLDGWGIDVEILRGFGRAGWPVAEVPVRWSHQVGSKVRAVDYLRVLGELARLLTRGPRPADRLVVAGYLALAAVLFGGLWADLDGRYLVDGGQDQTQWEWFFAVTADNVLHLRLGDLLFTTLQNAPLGVNLMANTAMFGLSVPLAPLTAVLGPEVTWAVVLTGGLAATAAAWYWLLLRRFVRSRWAAALGGALCAFGPPMVSHANAHPNFAVLFMMPLIADRAMRLRNGAARDGVLLGLFAAYQVFLGEEALLLAAVGLLLFAVAWAAARPREARAALLPVARGLAVAGGVAALLLAYPLAWQFFGPQSYTGLEHGPTGNSPLAIVEFAGRSLAGDEATADALALNRTEQNAFLGWPLLAFATVVTAWLWRDARARALAFTAAAAVVLSLGRSIPVPGTGVELPGPWRLVDGLPLFESVIESRMAMAAVPALGILVALACDGLAATRDRAVRVAGWSAVAAALVPIVPTPLATDERPPVPAFVADGTWREYLPEGRTLVPVPLPAPHDAAALRWQTVADLGFAVPGGYFVGPAGEERRGVYGPVPRPTAALLRDVADTGLVPEIGEAERERARQDLAFWRAGLLVLSPQPRDAALRVTLRALLGQEERWVGGVWLWEVSRKGS</sequence>
<keyword evidence="11 13" id="KW-0472">Membrane</keyword>
<comment type="catalytic activity">
    <reaction evidence="12">
        <text>a di-trans,poly-cis-dolichyl phosphate + UDP-alpha-D-glucose = a di-trans,poly-cis-dolichyl beta-D-glucosyl phosphate + UDP</text>
        <dbReference type="Rhea" id="RHEA:15401"/>
        <dbReference type="Rhea" id="RHEA-COMP:19498"/>
        <dbReference type="Rhea" id="RHEA-COMP:19502"/>
        <dbReference type="ChEBI" id="CHEBI:57525"/>
        <dbReference type="ChEBI" id="CHEBI:57683"/>
        <dbReference type="ChEBI" id="CHEBI:58223"/>
        <dbReference type="ChEBI" id="CHEBI:58885"/>
        <dbReference type="EC" id="2.4.1.117"/>
    </reaction>
    <physiologicalReaction direction="left-to-right" evidence="12">
        <dbReference type="Rhea" id="RHEA:15402"/>
    </physiologicalReaction>
</comment>
<evidence type="ECO:0000256" key="9">
    <source>
        <dbReference type="ARBA" id="ARBA00022968"/>
    </source>
</evidence>
<evidence type="ECO:0000256" key="1">
    <source>
        <dbReference type="ARBA" id="ARBA00004389"/>
    </source>
</evidence>
<comment type="caution">
    <text evidence="15">The sequence shown here is derived from an EMBL/GenBank/DDBJ whole genome shotgun (WGS) entry which is preliminary data.</text>
</comment>
<evidence type="ECO:0000256" key="10">
    <source>
        <dbReference type="ARBA" id="ARBA00022989"/>
    </source>
</evidence>
<dbReference type="PANTHER" id="PTHR10859:SF91">
    <property type="entry name" value="DOLICHYL-PHOSPHATE BETA-GLUCOSYLTRANSFERASE"/>
    <property type="match status" value="1"/>
</dbReference>
<evidence type="ECO:0000313" key="16">
    <source>
        <dbReference type="Proteomes" id="UP001183388"/>
    </source>
</evidence>
<dbReference type="EC" id="2.4.1.117" evidence="4"/>
<keyword evidence="16" id="KW-1185">Reference proteome</keyword>
<dbReference type="InterPro" id="IPR001173">
    <property type="entry name" value="Glyco_trans_2-like"/>
</dbReference>
<keyword evidence="8" id="KW-0256">Endoplasmic reticulum</keyword>
<evidence type="ECO:0000256" key="4">
    <source>
        <dbReference type="ARBA" id="ARBA00012583"/>
    </source>
</evidence>
<dbReference type="EMBL" id="JAVREN010000004">
    <property type="protein sequence ID" value="MDT0306028.1"/>
    <property type="molecule type" value="Genomic_DNA"/>
</dbReference>
<dbReference type="SUPFAM" id="SSF53448">
    <property type="entry name" value="Nucleotide-diphospho-sugar transferases"/>
    <property type="match status" value="1"/>
</dbReference>
<evidence type="ECO:0000256" key="8">
    <source>
        <dbReference type="ARBA" id="ARBA00022824"/>
    </source>
</evidence>
<feature type="transmembrane region" description="Helical" evidence="13">
    <location>
        <begin position="479"/>
        <end position="499"/>
    </location>
</feature>
<protein>
    <recommendedName>
        <fullName evidence="4">dolichyl-phosphate beta-glucosyltransferase</fullName>
        <ecNumber evidence="4">2.4.1.117</ecNumber>
    </recommendedName>
</protein>
<reference evidence="16" key="1">
    <citation type="submission" date="2023-07" db="EMBL/GenBank/DDBJ databases">
        <title>30 novel species of actinomycetes from the DSMZ collection.</title>
        <authorList>
            <person name="Nouioui I."/>
        </authorList>
    </citation>
    <scope>NUCLEOTIDE SEQUENCE [LARGE SCALE GENOMIC DNA]</scope>
    <source>
        <strain evidence="16">DSM 44917</strain>
    </source>
</reference>
<evidence type="ECO:0000259" key="14">
    <source>
        <dbReference type="Pfam" id="PF00535"/>
    </source>
</evidence>
<evidence type="ECO:0000256" key="3">
    <source>
        <dbReference type="ARBA" id="ARBA00006739"/>
    </source>
</evidence>
<dbReference type="Proteomes" id="UP001183388">
    <property type="component" value="Unassembled WGS sequence"/>
</dbReference>
<feature type="transmembrane region" description="Helical" evidence="13">
    <location>
        <begin position="450"/>
        <end position="467"/>
    </location>
</feature>
<dbReference type="Pfam" id="PF00535">
    <property type="entry name" value="Glycos_transf_2"/>
    <property type="match status" value="1"/>
</dbReference>
<keyword evidence="5" id="KW-0328">Glycosyltransferase</keyword>
<evidence type="ECO:0000256" key="13">
    <source>
        <dbReference type="SAM" id="Phobius"/>
    </source>
</evidence>
<evidence type="ECO:0000256" key="7">
    <source>
        <dbReference type="ARBA" id="ARBA00022692"/>
    </source>
</evidence>
<gene>
    <name evidence="15" type="ORF">RM780_03495</name>
</gene>
<feature type="transmembrane region" description="Helical" evidence="13">
    <location>
        <begin position="355"/>
        <end position="374"/>
    </location>
</feature>
<evidence type="ECO:0000313" key="15">
    <source>
        <dbReference type="EMBL" id="MDT0306028.1"/>
    </source>
</evidence>
<proteinExistence type="inferred from homology"/>
<keyword evidence="7 13" id="KW-0812">Transmembrane</keyword>
<feature type="transmembrane region" description="Helical" evidence="13">
    <location>
        <begin position="551"/>
        <end position="568"/>
    </location>
</feature>
<feature type="transmembrane region" description="Helical" evidence="13">
    <location>
        <begin position="329"/>
        <end position="349"/>
    </location>
</feature>
<feature type="transmembrane region" description="Helical" evidence="13">
    <location>
        <begin position="261"/>
        <end position="278"/>
    </location>
</feature>
<evidence type="ECO:0000256" key="11">
    <source>
        <dbReference type="ARBA" id="ARBA00023136"/>
    </source>
</evidence>
<keyword evidence="9" id="KW-0735">Signal-anchor</keyword>
<feature type="domain" description="Glycosyltransferase 2-like" evidence="14">
    <location>
        <begin position="22"/>
        <end position="155"/>
    </location>
</feature>
<organism evidence="15 16">
    <name type="scientific">Streptomyces boetiae</name>
    <dbReference type="NCBI Taxonomy" id="3075541"/>
    <lineage>
        <taxon>Bacteria</taxon>
        <taxon>Bacillati</taxon>
        <taxon>Actinomycetota</taxon>
        <taxon>Actinomycetes</taxon>
        <taxon>Kitasatosporales</taxon>
        <taxon>Streptomycetaceae</taxon>
        <taxon>Streptomyces</taxon>
    </lineage>
</organism>
<comment type="pathway">
    <text evidence="2">Protein modification; protein glycosylation.</text>
</comment>
<keyword evidence="10 13" id="KW-1133">Transmembrane helix</keyword>
<name>A0ABU2L3Y1_9ACTN</name>
<evidence type="ECO:0000256" key="5">
    <source>
        <dbReference type="ARBA" id="ARBA00022676"/>
    </source>
</evidence>
<dbReference type="PANTHER" id="PTHR10859">
    <property type="entry name" value="GLYCOSYL TRANSFERASE"/>
    <property type="match status" value="1"/>
</dbReference>
<feature type="transmembrane region" description="Helical" evidence="13">
    <location>
        <begin position="622"/>
        <end position="642"/>
    </location>
</feature>